<dbReference type="InterPro" id="IPR020846">
    <property type="entry name" value="MFS_dom"/>
</dbReference>
<dbReference type="Pfam" id="PF07690">
    <property type="entry name" value="MFS_1"/>
    <property type="match status" value="1"/>
</dbReference>
<dbReference type="PROSITE" id="PS50850">
    <property type="entry name" value="MFS"/>
    <property type="match status" value="1"/>
</dbReference>
<dbReference type="SUPFAM" id="SSF103473">
    <property type="entry name" value="MFS general substrate transporter"/>
    <property type="match status" value="1"/>
</dbReference>
<evidence type="ECO:0000313" key="7">
    <source>
        <dbReference type="Proteomes" id="UP001595556"/>
    </source>
</evidence>
<sequence>MDATQTRAFLALITCTVLAHTALTGARVTISLAALGSGASAAFVGLAIGLFGLLPFLIAIPVGRWADRVGPKLPMRLGLAIELMGVLIATFGPHPWSLLVASTLIGTGLSMNTLTMQTVAGLLSTAETRPATFARIAIGASIASLVGPVLCGFLIDHLGYRAAFGAMSACVLAALIGQWQLGHRQPQLFPKPQPHPGREGHSLMDLLRDPELRPLLLLTTAVSVAWDTFQFVMPIHGKSIGLSASTIGLLMGAFAAALFAVRLMLGWLAGRFEPWQVLRAVFVISMLVYAALPFIHSVPLLFVAAFALGLALGASQPHFLALVHEAAPRGREAEAVGLRATFGNASSFALPTFFGAASGVLGIAGLFVVVALMLTAGSVAVHRRIAARAAE</sequence>
<dbReference type="Proteomes" id="UP001595556">
    <property type="component" value="Unassembled WGS sequence"/>
</dbReference>
<evidence type="ECO:0000256" key="2">
    <source>
        <dbReference type="ARBA" id="ARBA00022989"/>
    </source>
</evidence>
<evidence type="ECO:0000313" key="6">
    <source>
        <dbReference type="EMBL" id="MFC3147771.1"/>
    </source>
</evidence>
<dbReference type="InterPro" id="IPR052528">
    <property type="entry name" value="Sugar_transport-like"/>
</dbReference>
<dbReference type="Gene3D" id="1.20.1250.20">
    <property type="entry name" value="MFS general substrate transporter like domains"/>
    <property type="match status" value="1"/>
</dbReference>
<feature type="transmembrane region" description="Helical" evidence="4">
    <location>
        <begin position="239"/>
        <end position="265"/>
    </location>
</feature>
<feature type="transmembrane region" description="Helical" evidence="4">
    <location>
        <begin position="136"/>
        <end position="155"/>
    </location>
</feature>
<protein>
    <submittedName>
        <fullName evidence="6">MFS transporter</fullName>
    </submittedName>
</protein>
<feature type="transmembrane region" description="Helical" evidence="4">
    <location>
        <begin position="360"/>
        <end position="381"/>
    </location>
</feature>
<dbReference type="InterPro" id="IPR011701">
    <property type="entry name" value="MFS"/>
</dbReference>
<dbReference type="EMBL" id="JBHRTI010000004">
    <property type="protein sequence ID" value="MFC3147771.1"/>
    <property type="molecule type" value="Genomic_DNA"/>
</dbReference>
<keyword evidence="2 4" id="KW-1133">Transmembrane helix</keyword>
<gene>
    <name evidence="6" type="ORF">ACFOEN_08965</name>
</gene>
<name>A0ABV7H575_9BURK</name>
<organism evidence="6 7">
    <name type="scientific">Piscinibacterium candidicorallinum</name>
    <dbReference type="NCBI Taxonomy" id="1793872"/>
    <lineage>
        <taxon>Bacteria</taxon>
        <taxon>Pseudomonadati</taxon>
        <taxon>Pseudomonadota</taxon>
        <taxon>Betaproteobacteria</taxon>
        <taxon>Burkholderiales</taxon>
        <taxon>Piscinibacterium</taxon>
    </lineage>
</organism>
<dbReference type="CDD" id="cd17325">
    <property type="entry name" value="MFS_MdtG_SLC18_like"/>
    <property type="match status" value="1"/>
</dbReference>
<feature type="transmembrane region" description="Helical" evidence="4">
    <location>
        <begin position="40"/>
        <end position="61"/>
    </location>
</feature>
<feature type="domain" description="Major facilitator superfamily (MFS) profile" evidence="5">
    <location>
        <begin position="1"/>
        <end position="389"/>
    </location>
</feature>
<accession>A0ABV7H575</accession>
<keyword evidence="3 4" id="KW-0472">Membrane</keyword>
<dbReference type="InterPro" id="IPR036259">
    <property type="entry name" value="MFS_trans_sf"/>
</dbReference>
<dbReference type="PANTHER" id="PTHR23526">
    <property type="entry name" value="INTEGRAL MEMBRANE TRANSPORT PROTEIN-RELATED"/>
    <property type="match status" value="1"/>
</dbReference>
<evidence type="ECO:0000256" key="4">
    <source>
        <dbReference type="SAM" id="Phobius"/>
    </source>
</evidence>
<dbReference type="RefSeq" id="WP_377303138.1">
    <property type="nucleotide sequence ID" value="NZ_CP180191.1"/>
</dbReference>
<proteinExistence type="predicted"/>
<comment type="caution">
    <text evidence="6">The sequence shown here is derived from an EMBL/GenBank/DDBJ whole genome shotgun (WGS) entry which is preliminary data.</text>
</comment>
<keyword evidence="1 4" id="KW-0812">Transmembrane</keyword>
<reference evidence="7" key="1">
    <citation type="journal article" date="2019" name="Int. J. Syst. Evol. Microbiol.">
        <title>The Global Catalogue of Microorganisms (GCM) 10K type strain sequencing project: providing services to taxonomists for standard genome sequencing and annotation.</title>
        <authorList>
            <consortium name="The Broad Institute Genomics Platform"/>
            <consortium name="The Broad Institute Genome Sequencing Center for Infectious Disease"/>
            <person name="Wu L."/>
            <person name="Ma J."/>
        </authorList>
    </citation>
    <scope>NUCLEOTIDE SEQUENCE [LARGE SCALE GENOMIC DNA]</scope>
    <source>
        <strain evidence="7">KCTC 52168</strain>
    </source>
</reference>
<feature type="transmembrane region" description="Helical" evidence="4">
    <location>
        <begin position="277"/>
        <end position="295"/>
    </location>
</feature>
<keyword evidence="7" id="KW-1185">Reference proteome</keyword>
<feature type="transmembrane region" description="Helical" evidence="4">
    <location>
        <begin position="161"/>
        <end position="181"/>
    </location>
</feature>
<evidence type="ECO:0000256" key="1">
    <source>
        <dbReference type="ARBA" id="ARBA00022692"/>
    </source>
</evidence>
<evidence type="ECO:0000256" key="3">
    <source>
        <dbReference type="ARBA" id="ARBA00023136"/>
    </source>
</evidence>
<dbReference type="PANTHER" id="PTHR23526:SF4">
    <property type="entry name" value="INTEGRAL MEMBRANE TRANSPORT PROTEIN"/>
    <property type="match status" value="1"/>
</dbReference>
<evidence type="ECO:0000259" key="5">
    <source>
        <dbReference type="PROSITE" id="PS50850"/>
    </source>
</evidence>